<dbReference type="EMBL" id="JAUIRO010000007">
    <property type="protein sequence ID" value="KAK0707105.1"/>
    <property type="molecule type" value="Genomic_DNA"/>
</dbReference>
<evidence type="ECO:0000313" key="2">
    <source>
        <dbReference type="Proteomes" id="UP001172101"/>
    </source>
</evidence>
<dbReference type="AlphaFoldDB" id="A0AA40DL09"/>
<evidence type="ECO:0000313" key="1">
    <source>
        <dbReference type="EMBL" id="KAK0707105.1"/>
    </source>
</evidence>
<sequence length="54" mass="6060">MPLPYTARSPRHWRAGPADGFAVTVYSSAEASFFNRRKHAPKLHPKQHAVEAES</sequence>
<gene>
    <name evidence="1" type="ORF">B0T26DRAFT_729127</name>
</gene>
<dbReference type="GeneID" id="85326214"/>
<keyword evidence="2" id="KW-1185">Reference proteome</keyword>
<name>A0AA40DL09_9PEZI</name>
<proteinExistence type="predicted"/>
<comment type="caution">
    <text evidence="1">The sequence shown here is derived from an EMBL/GenBank/DDBJ whole genome shotgun (WGS) entry which is preliminary data.</text>
</comment>
<protein>
    <submittedName>
        <fullName evidence="1">Uncharacterized protein</fullName>
    </submittedName>
</protein>
<dbReference type="RefSeq" id="XP_060292199.1">
    <property type="nucleotide sequence ID" value="XM_060442944.1"/>
</dbReference>
<accession>A0AA40DL09</accession>
<reference evidence="1" key="1">
    <citation type="submission" date="2023-06" db="EMBL/GenBank/DDBJ databases">
        <title>Genome-scale phylogeny and comparative genomics of the fungal order Sordariales.</title>
        <authorList>
            <consortium name="Lawrence Berkeley National Laboratory"/>
            <person name="Hensen N."/>
            <person name="Bonometti L."/>
            <person name="Westerberg I."/>
            <person name="Brannstrom I.O."/>
            <person name="Guillou S."/>
            <person name="Cros-Aarteil S."/>
            <person name="Calhoun S."/>
            <person name="Haridas S."/>
            <person name="Kuo A."/>
            <person name="Mondo S."/>
            <person name="Pangilinan J."/>
            <person name="Riley R."/>
            <person name="LaButti K."/>
            <person name="Andreopoulos B."/>
            <person name="Lipzen A."/>
            <person name="Chen C."/>
            <person name="Yanf M."/>
            <person name="Daum C."/>
            <person name="Ng V."/>
            <person name="Clum A."/>
            <person name="Steindorff A."/>
            <person name="Ohm R."/>
            <person name="Martin F."/>
            <person name="Silar P."/>
            <person name="Natvig D."/>
            <person name="Lalanne C."/>
            <person name="Gautier V."/>
            <person name="Ament-velasquez S.L."/>
            <person name="Kruys A."/>
            <person name="Hutchinson M.I."/>
            <person name="Powell A.J."/>
            <person name="Barry K."/>
            <person name="Miller A.N."/>
            <person name="Grigoriev I.V."/>
            <person name="Debuchy R."/>
            <person name="Gladieux P."/>
            <person name="Thoren M.H."/>
            <person name="Johannesson H."/>
        </authorList>
    </citation>
    <scope>NUCLEOTIDE SEQUENCE</scope>
    <source>
        <strain evidence="1">SMH2392-1A</strain>
    </source>
</reference>
<dbReference type="Proteomes" id="UP001172101">
    <property type="component" value="Unassembled WGS sequence"/>
</dbReference>
<organism evidence="1 2">
    <name type="scientific">Lasiosphaeria miniovina</name>
    <dbReference type="NCBI Taxonomy" id="1954250"/>
    <lineage>
        <taxon>Eukaryota</taxon>
        <taxon>Fungi</taxon>
        <taxon>Dikarya</taxon>
        <taxon>Ascomycota</taxon>
        <taxon>Pezizomycotina</taxon>
        <taxon>Sordariomycetes</taxon>
        <taxon>Sordariomycetidae</taxon>
        <taxon>Sordariales</taxon>
        <taxon>Lasiosphaeriaceae</taxon>
        <taxon>Lasiosphaeria</taxon>
    </lineage>
</organism>